<keyword evidence="2" id="KW-1185">Reference proteome</keyword>
<organism evidence="1 2">
    <name type="scientific">Dryococelus australis</name>
    <dbReference type="NCBI Taxonomy" id="614101"/>
    <lineage>
        <taxon>Eukaryota</taxon>
        <taxon>Metazoa</taxon>
        <taxon>Ecdysozoa</taxon>
        <taxon>Arthropoda</taxon>
        <taxon>Hexapoda</taxon>
        <taxon>Insecta</taxon>
        <taxon>Pterygota</taxon>
        <taxon>Neoptera</taxon>
        <taxon>Polyneoptera</taxon>
        <taxon>Phasmatodea</taxon>
        <taxon>Verophasmatodea</taxon>
        <taxon>Anareolatae</taxon>
        <taxon>Phasmatidae</taxon>
        <taxon>Eurycanthinae</taxon>
        <taxon>Dryococelus</taxon>
    </lineage>
</organism>
<gene>
    <name evidence="1" type="ORF">PR048_022230</name>
</gene>
<proteinExistence type="predicted"/>
<sequence>MERVHTYQRGWSREEGGGHTFYEMALVPLLLLDCRTHTLILQLPADIVLLLLTDKYKFQLTRTVVAERLACSPPTIANRVQPPAGLLPDFRKWESCRTMPLVGGFSRESPVPSILAFQRCSILTSFHPLRLSRPRLITVTAISETMHGNRYASGGEEMSLAADFPTQFYHRGWPVNSSHISREGWVRGWVRGNHPCTSHANLTVRASVRSRPLSPGSNRRPTYTRGGRRLVNANNENIVRINLAPGSGGLAGGKLLSGFTLPTHEECDEAHSNVLKFVLVSHVDVEAAPSPTLPFSARERNHAVDLFEAGEAAEMSPPRVRRSPLGSQEMVIHEDLFSSLSLLRSLSARGRCPLAWLVSYSRVDVSITRIPRWRGVLACLSHGHAQRIADTRYSLFARYDGNTARLARRGEEALGVCVTVVRIALSVLDLGRAATYSP</sequence>
<reference evidence="1 2" key="1">
    <citation type="submission" date="2023-02" db="EMBL/GenBank/DDBJ databases">
        <title>LHISI_Scaffold_Assembly.</title>
        <authorList>
            <person name="Stuart O.P."/>
            <person name="Cleave R."/>
            <person name="Magrath M.J.L."/>
            <person name="Mikheyev A.S."/>
        </authorList>
    </citation>
    <scope>NUCLEOTIDE SEQUENCE [LARGE SCALE GENOMIC DNA]</scope>
    <source>
        <strain evidence="1">Daus_M_001</strain>
        <tissue evidence="1">Leg muscle</tissue>
    </source>
</reference>
<comment type="caution">
    <text evidence="1">The sequence shown here is derived from an EMBL/GenBank/DDBJ whole genome shotgun (WGS) entry which is preliminary data.</text>
</comment>
<accession>A0ABQ9H0G3</accession>
<evidence type="ECO:0000313" key="1">
    <source>
        <dbReference type="EMBL" id="KAJ8877774.1"/>
    </source>
</evidence>
<evidence type="ECO:0000313" key="2">
    <source>
        <dbReference type="Proteomes" id="UP001159363"/>
    </source>
</evidence>
<name>A0ABQ9H0G3_9NEOP</name>
<dbReference type="Proteomes" id="UP001159363">
    <property type="component" value="Chromosome 7"/>
</dbReference>
<protein>
    <submittedName>
        <fullName evidence="1">Uncharacterized protein</fullName>
    </submittedName>
</protein>
<dbReference type="EMBL" id="JARBHB010000008">
    <property type="protein sequence ID" value="KAJ8877774.1"/>
    <property type="molecule type" value="Genomic_DNA"/>
</dbReference>